<keyword evidence="2" id="KW-1185">Reference proteome</keyword>
<gene>
    <name evidence="1" type="ORF">DLD82_15670</name>
</gene>
<comment type="caution">
    <text evidence="1">The sequence shown here is derived from an EMBL/GenBank/DDBJ whole genome shotgun (WGS) entry which is preliminary data.</text>
</comment>
<reference evidence="1 2" key="1">
    <citation type="submission" date="2018-05" db="EMBL/GenBank/DDBJ databases">
        <title>Draft genome of Methanospirillum stamsii Pt1.</title>
        <authorList>
            <person name="Dueholm M.S."/>
            <person name="Nielsen P.H."/>
            <person name="Bakmann L.F."/>
            <person name="Otzen D.E."/>
        </authorList>
    </citation>
    <scope>NUCLEOTIDE SEQUENCE [LARGE SCALE GENOMIC DNA]</scope>
    <source>
        <strain evidence="1 2">Pt1</strain>
    </source>
</reference>
<accession>A0A2V2MSQ4</accession>
<dbReference type="InterPro" id="IPR038765">
    <property type="entry name" value="Papain-like_cys_pep_sf"/>
</dbReference>
<evidence type="ECO:0000313" key="1">
    <source>
        <dbReference type="EMBL" id="PWR70439.1"/>
    </source>
</evidence>
<dbReference type="Gene3D" id="3.90.70.10">
    <property type="entry name" value="Cysteine proteinases"/>
    <property type="match status" value="1"/>
</dbReference>
<dbReference type="AlphaFoldDB" id="A0A2V2MSQ4"/>
<organism evidence="1 2">
    <name type="scientific">Methanospirillum stamsii</name>
    <dbReference type="NCBI Taxonomy" id="1277351"/>
    <lineage>
        <taxon>Archaea</taxon>
        <taxon>Methanobacteriati</taxon>
        <taxon>Methanobacteriota</taxon>
        <taxon>Stenosarchaea group</taxon>
        <taxon>Methanomicrobia</taxon>
        <taxon>Methanomicrobiales</taxon>
        <taxon>Methanospirillaceae</taxon>
        <taxon>Methanospirillum</taxon>
    </lineage>
</organism>
<proteinExistence type="predicted"/>
<dbReference type="Proteomes" id="UP000245934">
    <property type="component" value="Unassembled WGS sequence"/>
</dbReference>
<protein>
    <submittedName>
        <fullName evidence="1">Uncharacterized protein</fullName>
    </submittedName>
</protein>
<sequence>MLAIWDIMNDLVCPFSPNLSLNLGLFLHIRRDLWEKEKCIMSPDGRYHIKKTDAGEEKWIEQSFGCTTEGTEITNPDLRWTGNWTYDGVNEACNYRLSKDITEIPLTVSEIQKWLINNHPVQIEDGPHVIAITGYNNSNSTFTFVNSYGDRYGNGGFGTYSYNDISKKTGIFGEKLGRAFIIDPIPPKPVPVARIRISTPIDGGRRLNINLWLSSEKSPQVKRKIWPPPHSMDSSRILHYTVRLPSEFVWPPSPENRLVLDLYDSGEYSETGGQIEEFIAVFGEHSISCKEITSGPISFKAREHRRFIIS</sequence>
<dbReference type="EMBL" id="QGMZ01000042">
    <property type="protein sequence ID" value="PWR70439.1"/>
    <property type="molecule type" value="Genomic_DNA"/>
</dbReference>
<dbReference type="SUPFAM" id="SSF54001">
    <property type="entry name" value="Cysteine proteinases"/>
    <property type="match status" value="1"/>
</dbReference>
<evidence type="ECO:0000313" key="2">
    <source>
        <dbReference type="Proteomes" id="UP000245934"/>
    </source>
</evidence>
<name>A0A2V2MSQ4_9EURY</name>